<dbReference type="InterPro" id="IPR039136">
    <property type="entry name" value="NUFIP1-like"/>
</dbReference>
<dbReference type="InterPro" id="IPR019496">
    <property type="entry name" value="NUFIP1_cons_dom"/>
</dbReference>
<dbReference type="VEuPathDB" id="AmoebaDB:NfTy_041130"/>
<dbReference type="GeneID" id="68109730"/>
<protein>
    <recommendedName>
        <fullName evidence="2">FMR1-interacting protein 1 conserved domain-containing protein</fullName>
    </recommendedName>
</protein>
<feature type="compositionally biased region" description="Low complexity" evidence="1">
    <location>
        <begin position="9"/>
        <end position="33"/>
    </location>
</feature>
<accession>A0A6A5BVQ2</accession>
<name>A0A6A5BVQ2_NAEFO</name>
<sequence>MQEHQENGSSSSILTTVPSSLASSSEDVSSRDSTPMGVAACSSPSNAPPKTVHPQAWLQAMYSAGRGGLQQKNTRGGYHRGRGNRGRGSRGRYNNNNRYNRGESRKRPKDDDEKSNEESDNEKPSSDLNEENVPEYIKFLQDYKKNYKNPIFSMLYKKPMETPEDIEKYREERRKNYPTRQNVIEKEKELSERRKKGEIIIGASEKVKSLLKVMGIEKDKKEESNQDDSNAKAAQSLIRNLLTQEISQDKIILLQCFRHIIHERFYCSDDELSEEVKSKIDKLHELTKIEMKKLEEFRKKKLGLLDEELNANSETSTSNAVVSEKATTQQVLEEAISDEEFGELSDDAQNDEDMEDDILGNCDASEEQKLDTILKEITE</sequence>
<evidence type="ECO:0000256" key="1">
    <source>
        <dbReference type="SAM" id="MobiDB-lite"/>
    </source>
</evidence>
<dbReference type="OMA" id="MYSAGRG"/>
<dbReference type="VEuPathDB" id="AmoebaDB:NF0074710"/>
<dbReference type="GO" id="GO:0000492">
    <property type="term" value="P:box C/D snoRNP assembly"/>
    <property type="evidence" value="ECO:0007669"/>
    <property type="project" value="TreeGrafter"/>
</dbReference>
<keyword evidence="4" id="KW-1185">Reference proteome</keyword>
<feature type="compositionally biased region" description="Acidic residues" evidence="1">
    <location>
        <begin position="335"/>
        <end position="358"/>
    </location>
</feature>
<evidence type="ECO:0000259" key="2">
    <source>
        <dbReference type="Pfam" id="PF10453"/>
    </source>
</evidence>
<dbReference type="OrthoDB" id="273070at2759"/>
<dbReference type="RefSeq" id="XP_044563405.1">
    <property type="nucleotide sequence ID" value="XM_044705715.1"/>
</dbReference>
<feature type="region of interest" description="Disordered" evidence="1">
    <location>
        <begin position="334"/>
        <end position="358"/>
    </location>
</feature>
<reference evidence="3 4" key="1">
    <citation type="journal article" date="2019" name="Sci. Rep.">
        <title>Nanopore sequencing improves the draft genome of the human pathogenic amoeba Naegleria fowleri.</title>
        <authorList>
            <person name="Liechti N."/>
            <person name="Schurch N."/>
            <person name="Bruggmann R."/>
            <person name="Wittwer M."/>
        </authorList>
    </citation>
    <scope>NUCLEOTIDE SEQUENCE [LARGE SCALE GENOMIC DNA]</scope>
    <source>
        <strain evidence="3 4">ATCC 30894</strain>
    </source>
</reference>
<gene>
    <name evidence="3" type="ORF">FDP41_002512</name>
</gene>
<organism evidence="3 4">
    <name type="scientific">Naegleria fowleri</name>
    <name type="common">Brain eating amoeba</name>
    <dbReference type="NCBI Taxonomy" id="5763"/>
    <lineage>
        <taxon>Eukaryota</taxon>
        <taxon>Discoba</taxon>
        <taxon>Heterolobosea</taxon>
        <taxon>Tetramitia</taxon>
        <taxon>Eutetramitia</taxon>
        <taxon>Vahlkampfiidae</taxon>
        <taxon>Naegleria</taxon>
    </lineage>
</organism>
<comment type="caution">
    <text evidence="3">The sequence shown here is derived from an EMBL/GenBank/DDBJ whole genome shotgun (WGS) entry which is preliminary data.</text>
</comment>
<proteinExistence type="predicted"/>
<feature type="compositionally biased region" description="Basic and acidic residues" evidence="1">
    <location>
        <begin position="100"/>
        <end position="112"/>
    </location>
</feature>
<evidence type="ECO:0000313" key="3">
    <source>
        <dbReference type="EMBL" id="KAF0978692.1"/>
    </source>
</evidence>
<dbReference type="Pfam" id="PF10453">
    <property type="entry name" value="NUFIP1"/>
    <property type="match status" value="1"/>
</dbReference>
<dbReference type="Proteomes" id="UP000444721">
    <property type="component" value="Unassembled WGS sequence"/>
</dbReference>
<feature type="compositionally biased region" description="Basic residues" evidence="1">
    <location>
        <begin position="77"/>
        <end position="90"/>
    </location>
</feature>
<feature type="region of interest" description="Disordered" evidence="1">
    <location>
        <begin position="1"/>
        <end position="133"/>
    </location>
</feature>
<dbReference type="PANTHER" id="PTHR13309">
    <property type="entry name" value="NUCLEAR FRAGILE X MENTAL RETARDATION PROTEIN INTERACTING PROTEIN 1"/>
    <property type="match status" value="1"/>
</dbReference>
<dbReference type="AlphaFoldDB" id="A0A6A5BVQ2"/>
<dbReference type="PANTHER" id="PTHR13309:SF0">
    <property type="entry name" value="FMR1-INTERACTING PROTEIN NUFIP1"/>
    <property type="match status" value="1"/>
</dbReference>
<evidence type="ECO:0000313" key="4">
    <source>
        <dbReference type="Proteomes" id="UP000444721"/>
    </source>
</evidence>
<dbReference type="EMBL" id="VFQX01000029">
    <property type="protein sequence ID" value="KAF0978692.1"/>
    <property type="molecule type" value="Genomic_DNA"/>
</dbReference>
<dbReference type="GO" id="GO:0003723">
    <property type="term" value="F:RNA binding"/>
    <property type="evidence" value="ECO:0007669"/>
    <property type="project" value="InterPro"/>
</dbReference>
<dbReference type="GO" id="GO:0005634">
    <property type="term" value="C:nucleus"/>
    <property type="evidence" value="ECO:0007669"/>
    <property type="project" value="TreeGrafter"/>
</dbReference>
<feature type="domain" description="FMR1-interacting protein 1 conserved" evidence="2">
    <location>
        <begin position="157"/>
        <end position="198"/>
    </location>
</feature>
<dbReference type="VEuPathDB" id="AmoebaDB:FDP41_002512"/>